<dbReference type="EMBL" id="JZRB01000029">
    <property type="protein sequence ID" value="KJV31291.1"/>
    <property type="molecule type" value="Genomic_DNA"/>
</dbReference>
<dbReference type="Proteomes" id="UP000033651">
    <property type="component" value="Unassembled WGS sequence"/>
</dbReference>
<sequence>MKVAYPHPVSRRVYEIEAEGHDFTVTREGVTVFADGKVVGIDGNRLEADEVICVAKMWVDAQID</sequence>
<accession>A0A0F3KJF6</accession>
<evidence type="ECO:0000313" key="1">
    <source>
        <dbReference type="EMBL" id="KJV31291.1"/>
    </source>
</evidence>
<comment type="caution">
    <text evidence="1">The sequence shown here is derived from an EMBL/GenBank/DDBJ whole genome shotgun (WGS) entry which is preliminary data.</text>
</comment>
<dbReference type="RefSeq" id="WP_045830152.1">
    <property type="nucleotide sequence ID" value="NZ_JZRB01000029.1"/>
</dbReference>
<dbReference type="AlphaFoldDB" id="A0A0F3KJF6"/>
<reference evidence="1 2" key="1">
    <citation type="submission" date="2015-03" db="EMBL/GenBank/DDBJ databases">
        <title>Draft genome sequence of Luteibacter yeojuensis strain SU11.</title>
        <authorList>
            <person name="Sulaiman J."/>
            <person name="Priya K."/>
            <person name="Chan K.-G."/>
        </authorList>
    </citation>
    <scope>NUCLEOTIDE SEQUENCE [LARGE SCALE GENOMIC DNA]</scope>
    <source>
        <strain evidence="1 2">SU11</strain>
    </source>
</reference>
<protein>
    <submittedName>
        <fullName evidence="1">Uncharacterized protein</fullName>
    </submittedName>
</protein>
<evidence type="ECO:0000313" key="2">
    <source>
        <dbReference type="Proteomes" id="UP000033651"/>
    </source>
</evidence>
<dbReference type="PATRIC" id="fig|345309.4.peg.2070"/>
<gene>
    <name evidence="1" type="ORF">VI08_13605</name>
</gene>
<keyword evidence="2" id="KW-1185">Reference proteome</keyword>
<name>A0A0F3KJF6_9GAMM</name>
<organism evidence="1 2">
    <name type="scientific">Luteibacter yeojuensis</name>
    <dbReference type="NCBI Taxonomy" id="345309"/>
    <lineage>
        <taxon>Bacteria</taxon>
        <taxon>Pseudomonadati</taxon>
        <taxon>Pseudomonadota</taxon>
        <taxon>Gammaproteobacteria</taxon>
        <taxon>Lysobacterales</taxon>
        <taxon>Rhodanobacteraceae</taxon>
        <taxon>Luteibacter</taxon>
    </lineage>
</organism>
<proteinExistence type="predicted"/>